<protein>
    <submittedName>
        <fullName evidence="2">Uncharacterized protein</fullName>
    </submittedName>
</protein>
<proteinExistence type="predicted"/>
<sequence length="60" mass="6303">MVAKARESLTMERKNARQTGGGHAMKAADTVTMSIIETMKDTPSFGGILGASQSETTIGM</sequence>
<feature type="compositionally biased region" description="Basic and acidic residues" evidence="1">
    <location>
        <begin position="1"/>
        <end position="15"/>
    </location>
</feature>
<feature type="region of interest" description="Disordered" evidence="1">
    <location>
        <begin position="1"/>
        <end position="25"/>
    </location>
</feature>
<name>A0A9D4BM17_DREPO</name>
<dbReference type="Proteomes" id="UP000828390">
    <property type="component" value="Unassembled WGS sequence"/>
</dbReference>
<keyword evidence="3" id="KW-1185">Reference proteome</keyword>
<reference evidence="2" key="2">
    <citation type="submission" date="2020-11" db="EMBL/GenBank/DDBJ databases">
        <authorList>
            <person name="McCartney M.A."/>
            <person name="Auch B."/>
            <person name="Kono T."/>
            <person name="Mallez S."/>
            <person name="Becker A."/>
            <person name="Gohl D.M."/>
            <person name="Silverstein K.A.T."/>
            <person name="Koren S."/>
            <person name="Bechman K.B."/>
            <person name="Herman A."/>
            <person name="Abrahante J.E."/>
            <person name="Garbe J."/>
        </authorList>
    </citation>
    <scope>NUCLEOTIDE SEQUENCE</scope>
    <source>
        <strain evidence="2">Duluth1</strain>
        <tissue evidence="2">Whole animal</tissue>
    </source>
</reference>
<comment type="caution">
    <text evidence="2">The sequence shown here is derived from an EMBL/GenBank/DDBJ whole genome shotgun (WGS) entry which is preliminary data.</text>
</comment>
<dbReference type="AlphaFoldDB" id="A0A9D4BM17"/>
<evidence type="ECO:0000256" key="1">
    <source>
        <dbReference type="SAM" id="MobiDB-lite"/>
    </source>
</evidence>
<accession>A0A9D4BM17</accession>
<dbReference type="EMBL" id="JAIWYP010000016">
    <property type="protein sequence ID" value="KAH3698048.1"/>
    <property type="molecule type" value="Genomic_DNA"/>
</dbReference>
<evidence type="ECO:0000313" key="2">
    <source>
        <dbReference type="EMBL" id="KAH3698048.1"/>
    </source>
</evidence>
<organism evidence="2 3">
    <name type="scientific">Dreissena polymorpha</name>
    <name type="common">Zebra mussel</name>
    <name type="synonym">Mytilus polymorpha</name>
    <dbReference type="NCBI Taxonomy" id="45954"/>
    <lineage>
        <taxon>Eukaryota</taxon>
        <taxon>Metazoa</taxon>
        <taxon>Spiralia</taxon>
        <taxon>Lophotrochozoa</taxon>
        <taxon>Mollusca</taxon>
        <taxon>Bivalvia</taxon>
        <taxon>Autobranchia</taxon>
        <taxon>Heteroconchia</taxon>
        <taxon>Euheterodonta</taxon>
        <taxon>Imparidentia</taxon>
        <taxon>Neoheterodontei</taxon>
        <taxon>Myida</taxon>
        <taxon>Dreissenoidea</taxon>
        <taxon>Dreissenidae</taxon>
        <taxon>Dreissena</taxon>
    </lineage>
</organism>
<evidence type="ECO:0000313" key="3">
    <source>
        <dbReference type="Proteomes" id="UP000828390"/>
    </source>
</evidence>
<gene>
    <name evidence="2" type="ORF">DPMN_085563</name>
</gene>
<reference evidence="2" key="1">
    <citation type="journal article" date="2019" name="bioRxiv">
        <title>The Genome of the Zebra Mussel, Dreissena polymorpha: A Resource for Invasive Species Research.</title>
        <authorList>
            <person name="McCartney M.A."/>
            <person name="Auch B."/>
            <person name="Kono T."/>
            <person name="Mallez S."/>
            <person name="Zhang Y."/>
            <person name="Obille A."/>
            <person name="Becker A."/>
            <person name="Abrahante J.E."/>
            <person name="Garbe J."/>
            <person name="Badalamenti J.P."/>
            <person name="Herman A."/>
            <person name="Mangelson H."/>
            <person name="Liachko I."/>
            <person name="Sullivan S."/>
            <person name="Sone E.D."/>
            <person name="Koren S."/>
            <person name="Silverstein K.A.T."/>
            <person name="Beckman K.B."/>
            <person name="Gohl D.M."/>
        </authorList>
    </citation>
    <scope>NUCLEOTIDE SEQUENCE</scope>
    <source>
        <strain evidence="2">Duluth1</strain>
        <tissue evidence="2">Whole animal</tissue>
    </source>
</reference>